<keyword evidence="12" id="KW-0472">Membrane</keyword>
<reference evidence="17" key="1">
    <citation type="submission" date="2016-10" db="EMBL/GenBank/DDBJ databases">
        <authorList>
            <person name="Varghese N."/>
            <person name="Submissions S."/>
        </authorList>
    </citation>
    <scope>NUCLEOTIDE SEQUENCE [LARGE SCALE GENOMIC DNA]</scope>
    <source>
        <strain evidence="17">DSM 17044</strain>
    </source>
</reference>
<evidence type="ECO:0000256" key="3">
    <source>
        <dbReference type="ARBA" id="ARBA00012438"/>
    </source>
</evidence>
<dbReference type="GO" id="GO:0007234">
    <property type="term" value="P:osmosensory signaling via phosphorelay pathway"/>
    <property type="evidence" value="ECO:0007669"/>
    <property type="project" value="TreeGrafter"/>
</dbReference>
<sequence>MHDDVGHGRTALQLEQLNALLEAKVKSQGQLLAETQERLRTLFENAPLSIQLIDVSGRTLQVNAAWRALWLIPPDVIENFILRDYNVLTDPQIEKHGILPYFLRALRGENSRIPAIRYDAAEPQLAGRARWVEGNLYPVKDAAGEVRQLVLIHEDVTERREAQELILRKSAEFEAVYQHLPEPVIMTSPERIIVLVNPAANALFGYAPDELIGRPASLLDAEGTEPEHTPGAEAREVSYRHRSGELILTSTLSSVVRSAGGEVFGYVAIVRDIREQRREEEMRRFISNAGDVLASSLDPRETLSALARLAVPTLGDWCLIDLLEDDGSVRRAEVVIADPRHELVKAKVARFAIRKDRLENPPARALFEARPLLIPVIEREKIGQIALSDEHAQVILEAEVHSMICVPLVARGRVLGVLSLLLASSRRSYTERDLSYAKQLAGKAAQAVENSRLYERATEAISARDEFLSICSHELKTPLTSLKLQLELVGRSLRKPVPAGLPAEALNTRLGVATRQLRRVERLIDDMLDVSRIATGMLTMDMAPLSVQELVTETVHQVSEVFQSAGVALTVEVSEDARVHGDRARLAQVLDNLLANALKYGEGKPVRIDVGRRGDRAELSVSDQGPGIAPRDLQRIFQRFERAVASRSITGLGLGLHISRQIAERHGGTLDVESELGGGARFTLRLPVEAGGS</sequence>
<dbReference type="PANTHER" id="PTHR42878:SF7">
    <property type="entry name" value="SENSOR HISTIDINE KINASE GLRK"/>
    <property type="match status" value="1"/>
</dbReference>
<evidence type="ECO:0000259" key="15">
    <source>
        <dbReference type="PROSITE" id="PS50113"/>
    </source>
</evidence>
<comment type="subcellular location">
    <subcellularLocation>
        <location evidence="2">Membrane</location>
        <topology evidence="2">Multi-pass membrane protein</topology>
    </subcellularLocation>
</comment>
<keyword evidence="9" id="KW-0067">ATP-binding</keyword>
<dbReference type="FunFam" id="3.30.565.10:FF:000006">
    <property type="entry name" value="Sensor histidine kinase WalK"/>
    <property type="match status" value="1"/>
</dbReference>
<dbReference type="GO" id="GO:0005524">
    <property type="term" value="F:ATP binding"/>
    <property type="evidence" value="ECO:0007669"/>
    <property type="project" value="UniProtKB-KW"/>
</dbReference>
<evidence type="ECO:0000256" key="11">
    <source>
        <dbReference type="ARBA" id="ARBA00023012"/>
    </source>
</evidence>
<protein>
    <recommendedName>
        <fullName evidence="3">histidine kinase</fullName>
        <ecNumber evidence="3">2.7.13.3</ecNumber>
    </recommendedName>
</protein>
<dbReference type="RefSeq" id="WP_075006755.1">
    <property type="nucleotide sequence ID" value="NZ_FOAP01000006.1"/>
</dbReference>
<dbReference type="Pfam" id="PF00989">
    <property type="entry name" value="PAS"/>
    <property type="match status" value="1"/>
</dbReference>
<evidence type="ECO:0000313" key="17">
    <source>
        <dbReference type="Proteomes" id="UP000182719"/>
    </source>
</evidence>
<evidence type="ECO:0000256" key="6">
    <source>
        <dbReference type="ARBA" id="ARBA00022692"/>
    </source>
</evidence>
<dbReference type="Pfam" id="PF08448">
    <property type="entry name" value="PAS_4"/>
    <property type="match status" value="1"/>
</dbReference>
<dbReference type="SMART" id="SM00387">
    <property type="entry name" value="HATPase_c"/>
    <property type="match status" value="1"/>
</dbReference>
<dbReference type="SMART" id="SM00091">
    <property type="entry name" value="PAS"/>
    <property type="match status" value="2"/>
</dbReference>
<evidence type="ECO:0000256" key="12">
    <source>
        <dbReference type="ARBA" id="ARBA00023136"/>
    </source>
</evidence>
<dbReference type="InterPro" id="IPR029016">
    <property type="entry name" value="GAF-like_dom_sf"/>
</dbReference>
<dbReference type="Pfam" id="PF00512">
    <property type="entry name" value="HisKA"/>
    <property type="match status" value="1"/>
</dbReference>
<dbReference type="InterPro" id="IPR013656">
    <property type="entry name" value="PAS_4"/>
</dbReference>
<dbReference type="InterPro" id="IPR013767">
    <property type="entry name" value="PAS_fold"/>
</dbReference>
<dbReference type="EC" id="2.7.13.3" evidence="3"/>
<evidence type="ECO:0000256" key="5">
    <source>
        <dbReference type="ARBA" id="ARBA00022679"/>
    </source>
</evidence>
<keyword evidence="11" id="KW-0902">Two-component regulatory system</keyword>
<dbReference type="InterPro" id="IPR036097">
    <property type="entry name" value="HisK_dim/P_sf"/>
</dbReference>
<dbReference type="GO" id="GO:0000155">
    <property type="term" value="F:phosphorelay sensor kinase activity"/>
    <property type="evidence" value="ECO:0007669"/>
    <property type="project" value="InterPro"/>
</dbReference>
<dbReference type="InterPro" id="IPR004358">
    <property type="entry name" value="Sig_transdc_His_kin-like_C"/>
</dbReference>
<evidence type="ECO:0000259" key="14">
    <source>
        <dbReference type="PROSITE" id="PS50112"/>
    </source>
</evidence>
<dbReference type="SUPFAM" id="SSF55781">
    <property type="entry name" value="GAF domain-like"/>
    <property type="match status" value="1"/>
</dbReference>
<dbReference type="EMBL" id="FOAP01000006">
    <property type="protein sequence ID" value="SEL43928.1"/>
    <property type="molecule type" value="Genomic_DNA"/>
</dbReference>
<feature type="domain" description="PAS" evidence="14">
    <location>
        <begin position="169"/>
        <end position="214"/>
    </location>
</feature>
<dbReference type="PROSITE" id="PS50109">
    <property type="entry name" value="HIS_KIN"/>
    <property type="match status" value="1"/>
</dbReference>
<dbReference type="InterPro" id="IPR000700">
    <property type="entry name" value="PAS-assoc_C"/>
</dbReference>
<dbReference type="PRINTS" id="PR00344">
    <property type="entry name" value="BCTRLSENSOR"/>
</dbReference>
<keyword evidence="8" id="KW-0418">Kinase</keyword>
<dbReference type="SUPFAM" id="SSF55785">
    <property type="entry name" value="PYP-like sensor domain (PAS domain)"/>
    <property type="match status" value="2"/>
</dbReference>
<dbReference type="InterPro" id="IPR001610">
    <property type="entry name" value="PAC"/>
</dbReference>
<dbReference type="Gene3D" id="1.10.287.130">
    <property type="match status" value="1"/>
</dbReference>
<dbReference type="NCBIfam" id="TIGR00229">
    <property type="entry name" value="sensory_box"/>
    <property type="match status" value="1"/>
</dbReference>
<evidence type="ECO:0000256" key="4">
    <source>
        <dbReference type="ARBA" id="ARBA00022553"/>
    </source>
</evidence>
<dbReference type="Gene3D" id="3.30.450.20">
    <property type="entry name" value="PAS domain"/>
    <property type="match status" value="2"/>
</dbReference>
<feature type="domain" description="Histidine kinase" evidence="13">
    <location>
        <begin position="470"/>
        <end position="690"/>
    </location>
</feature>
<dbReference type="InterPro" id="IPR036890">
    <property type="entry name" value="HATPase_C_sf"/>
</dbReference>
<keyword evidence="6" id="KW-0812">Transmembrane</keyword>
<dbReference type="SUPFAM" id="SSF47384">
    <property type="entry name" value="Homodimeric domain of signal transducing histidine kinase"/>
    <property type="match status" value="1"/>
</dbReference>
<dbReference type="SMART" id="SM00388">
    <property type="entry name" value="HisKA"/>
    <property type="match status" value="1"/>
</dbReference>
<dbReference type="Pfam" id="PF02518">
    <property type="entry name" value="HATPase_c"/>
    <property type="match status" value="1"/>
</dbReference>
<dbReference type="OrthoDB" id="5440058at2"/>
<dbReference type="GO" id="GO:0000156">
    <property type="term" value="F:phosphorelay response regulator activity"/>
    <property type="evidence" value="ECO:0007669"/>
    <property type="project" value="TreeGrafter"/>
</dbReference>
<dbReference type="Gene3D" id="3.30.450.40">
    <property type="match status" value="1"/>
</dbReference>
<evidence type="ECO:0000256" key="9">
    <source>
        <dbReference type="ARBA" id="ARBA00022840"/>
    </source>
</evidence>
<dbReference type="Pfam" id="PF01590">
    <property type="entry name" value="GAF"/>
    <property type="match status" value="1"/>
</dbReference>
<evidence type="ECO:0000256" key="7">
    <source>
        <dbReference type="ARBA" id="ARBA00022741"/>
    </source>
</evidence>
<comment type="catalytic activity">
    <reaction evidence="1">
        <text>ATP + protein L-histidine = ADP + protein N-phospho-L-histidine.</text>
        <dbReference type="EC" id="2.7.13.3"/>
    </reaction>
</comment>
<keyword evidence="7" id="KW-0547">Nucleotide-binding</keyword>
<dbReference type="InterPro" id="IPR003594">
    <property type="entry name" value="HATPase_dom"/>
</dbReference>
<dbReference type="PANTHER" id="PTHR42878">
    <property type="entry name" value="TWO-COMPONENT HISTIDINE KINASE"/>
    <property type="match status" value="1"/>
</dbReference>
<evidence type="ECO:0000256" key="8">
    <source>
        <dbReference type="ARBA" id="ARBA00022777"/>
    </source>
</evidence>
<keyword evidence="17" id="KW-1185">Reference proteome</keyword>
<dbReference type="CDD" id="cd00130">
    <property type="entry name" value="PAS"/>
    <property type="match status" value="1"/>
</dbReference>
<evidence type="ECO:0000313" key="16">
    <source>
        <dbReference type="EMBL" id="SEL43928.1"/>
    </source>
</evidence>
<evidence type="ECO:0000256" key="10">
    <source>
        <dbReference type="ARBA" id="ARBA00022989"/>
    </source>
</evidence>
<dbReference type="GO" id="GO:0030295">
    <property type="term" value="F:protein kinase activator activity"/>
    <property type="evidence" value="ECO:0007669"/>
    <property type="project" value="TreeGrafter"/>
</dbReference>
<dbReference type="GO" id="GO:0006355">
    <property type="term" value="P:regulation of DNA-templated transcription"/>
    <property type="evidence" value="ECO:0007669"/>
    <property type="project" value="InterPro"/>
</dbReference>
<dbReference type="PROSITE" id="PS50112">
    <property type="entry name" value="PAS"/>
    <property type="match status" value="1"/>
</dbReference>
<dbReference type="Proteomes" id="UP000182719">
    <property type="component" value="Unassembled WGS sequence"/>
</dbReference>
<evidence type="ECO:0000256" key="1">
    <source>
        <dbReference type="ARBA" id="ARBA00000085"/>
    </source>
</evidence>
<name>A0A1H7Q885_STIAU</name>
<dbReference type="SMART" id="SM00086">
    <property type="entry name" value="PAC"/>
    <property type="match status" value="2"/>
</dbReference>
<dbReference type="InterPro" id="IPR050351">
    <property type="entry name" value="BphY/WalK/GraS-like"/>
</dbReference>
<dbReference type="SMART" id="SM00065">
    <property type="entry name" value="GAF"/>
    <property type="match status" value="1"/>
</dbReference>
<accession>A0A1H7Q885</accession>
<dbReference type="InterPro" id="IPR000014">
    <property type="entry name" value="PAS"/>
</dbReference>
<feature type="domain" description="PAC" evidence="15">
    <location>
        <begin position="233"/>
        <end position="285"/>
    </location>
</feature>
<organism evidence="16 17">
    <name type="scientific">Stigmatella aurantiaca</name>
    <dbReference type="NCBI Taxonomy" id="41"/>
    <lineage>
        <taxon>Bacteria</taxon>
        <taxon>Pseudomonadati</taxon>
        <taxon>Myxococcota</taxon>
        <taxon>Myxococcia</taxon>
        <taxon>Myxococcales</taxon>
        <taxon>Cystobacterineae</taxon>
        <taxon>Archangiaceae</taxon>
        <taxon>Stigmatella</taxon>
    </lineage>
</organism>
<gene>
    <name evidence="16" type="ORF">SAMN05444354_10641</name>
</gene>
<dbReference type="CDD" id="cd00082">
    <property type="entry name" value="HisKA"/>
    <property type="match status" value="1"/>
</dbReference>
<dbReference type="GO" id="GO:0016020">
    <property type="term" value="C:membrane"/>
    <property type="evidence" value="ECO:0007669"/>
    <property type="project" value="UniProtKB-SubCell"/>
</dbReference>
<dbReference type="PROSITE" id="PS50113">
    <property type="entry name" value="PAC"/>
    <property type="match status" value="2"/>
</dbReference>
<dbReference type="InterPro" id="IPR035965">
    <property type="entry name" value="PAS-like_dom_sf"/>
</dbReference>
<evidence type="ECO:0000256" key="2">
    <source>
        <dbReference type="ARBA" id="ARBA00004141"/>
    </source>
</evidence>
<dbReference type="InterPro" id="IPR003018">
    <property type="entry name" value="GAF"/>
</dbReference>
<keyword evidence="10" id="KW-1133">Transmembrane helix</keyword>
<keyword evidence="4" id="KW-0597">Phosphoprotein</keyword>
<dbReference type="InterPro" id="IPR005467">
    <property type="entry name" value="His_kinase_dom"/>
</dbReference>
<keyword evidence="5" id="KW-0808">Transferase</keyword>
<dbReference type="InterPro" id="IPR003661">
    <property type="entry name" value="HisK_dim/P_dom"/>
</dbReference>
<dbReference type="SUPFAM" id="SSF55874">
    <property type="entry name" value="ATPase domain of HSP90 chaperone/DNA topoisomerase II/histidine kinase"/>
    <property type="match status" value="1"/>
</dbReference>
<evidence type="ECO:0000259" key="13">
    <source>
        <dbReference type="PROSITE" id="PS50109"/>
    </source>
</evidence>
<feature type="domain" description="PAC" evidence="15">
    <location>
        <begin position="116"/>
        <end position="168"/>
    </location>
</feature>
<dbReference type="CDD" id="cd00075">
    <property type="entry name" value="HATPase"/>
    <property type="match status" value="1"/>
</dbReference>
<dbReference type="AlphaFoldDB" id="A0A1H7Q885"/>
<dbReference type="Gene3D" id="3.30.565.10">
    <property type="entry name" value="Histidine kinase-like ATPase, C-terminal domain"/>
    <property type="match status" value="1"/>
</dbReference>
<proteinExistence type="predicted"/>